<evidence type="ECO:0000313" key="2">
    <source>
        <dbReference type="Proteomes" id="UP000095287"/>
    </source>
</evidence>
<accession>A0A1I8AR87</accession>
<sequence length="95" mass="10914">METQSGERSACGPLVGYGRTPTRMDDDEHRKRLSEWTNSEWYRTFLANRVVQPKPRKTFKYGNESEGYAFTIKTVEHSNVSWIVPVSELTSAAWG</sequence>
<proteinExistence type="predicted"/>
<protein>
    <submittedName>
        <fullName evidence="3">Inhibitor_I29 domain-containing protein</fullName>
    </submittedName>
</protein>
<reference evidence="3" key="1">
    <citation type="submission" date="2016-11" db="UniProtKB">
        <authorList>
            <consortium name="WormBaseParasite"/>
        </authorList>
    </citation>
    <scope>IDENTIFICATION</scope>
</reference>
<keyword evidence="2" id="KW-1185">Reference proteome</keyword>
<feature type="region of interest" description="Disordered" evidence="1">
    <location>
        <begin position="1"/>
        <end position="28"/>
    </location>
</feature>
<dbReference type="WBParaSite" id="L893_g8627.t1">
    <property type="protein sequence ID" value="L893_g8627.t1"/>
    <property type="gene ID" value="L893_g8627"/>
</dbReference>
<dbReference type="Proteomes" id="UP000095287">
    <property type="component" value="Unplaced"/>
</dbReference>
<organism evidence="2 3">
    <name type="scientific">Steinernema glaseri</name>
    <dbReference type="NCBI Taxonomy" id="37863"/>
    <lineage>
        <taxon>Eukaryota</taxon>
        <taxon>Metazoa</taxon>
        <taxon>Ecdysozoa</taxon>
        <taxon>Nematoda</taxon>
        <taxon>Chromadorea</taxon>
        <taxon>Rhabditida</taxon>
        <taxon>Tylenchina</taxon>
        <taxon>Panagrolaimomorpha</taxon>
        <taxon>Strongyloidoidea</taxon>
        <taxon>Steinernematidae</taxon>
        <taxon>Steinernema</taxon>
    </lineage>
</organism>
<evidence type="ECO:0000313" key="3">
    <source>
        <dbReference type="WBParaSite" id="L893_g8627.t1"/>
    </source>
</evidence>
<dbReference type="AlphaFoldDB" id="A0A1I8AR87"/>
<name>A0A1I8AR87_9BILA</name>
<evidence type="ECO:0000256" key="1">
    <source>
        <dbReference type="SAM" id="MobiDB-lite"/>
    </source>
</evidence>